<dbReference type="InterPro" id="IPR050345">
    <property type="entry name" value="Aliph_Amidase/BUP"/>
</dbReference>
<dbReference type="Gene3D" id="3.60.110.10">
    <property type="entry name" value="Carbon-nitrogen hydrolase"/>
    <property type="match status" value="1"/>
</dbReference>
<comment type="similarity">
    <text evidence="1">Belongs to the carbon-nitrogen hydrolase superfamily. NIT1/NIT2 family.</text>
</comment>
<evidence type="ECO:0000256" key="3">
    <source>
        <dbReference type="SAM" id="MobiDB-lite"/>
    </source>
</evidence>
<name>A0ABS4Z864_9ACTN</name>
<dbReference type="EMBL" id="JAGIOB010000001">
    <property type="protein sequence ID" value="MBP2417201.1"/>
    <property type="molecule type" value="Genomic_DNA"/>
</dbReference>
<dbReference type="Proteomes" id="UP000758168">
    <property type="component" value="Unassembled WGS sequence"/>
</dbReference>
<dbReference type="InterPro" id="IPR001110">
    <property type="entry name" value="UPF0012_CS"/>
</dbReference>
<evidence type="ECO:0000259" key="4">
    <source>
        <dbReference type="PROSITE" id="PS50263"/>
    </source>
</evidence>
<dbReference type="RefSeq" id="WP_210055477.1">
    <property type="nucleotide sequence ID" value="NZ_BAAAMH010000009.1"/>
</dbReference>
<keyword evidence="2" id="KW-0378">Hydrolase</keyword>
<protein>
    <submittedName>
        <fullName evidence="5">Amidohydrolase</fullName>
    </submittedName>
</protein>
<evidence type="ECO:0000313" key="5">
    <source>
        <dbReference type="EMBL" id="MBP2417201.1"/>
    </source>
</evidence>
<dbReference type="PROSITE" id="PS01227">
    <property type="entry name" value="UPF0012"/>
    <property type="match status" value="1"/>
</dbReference>
<dbReference type="Pfam" id="PF00795">
    <property type="entry name" value="CN_hydrolase"/>
    <property type="match status" value="1"/>
</dbReference>
<dbReference type="PANTHER" id="PTHR43674">
    <property type="entry name" value="NITRILASE C965.09-RELATED"/>
    <property type="match status" value="1"/>
</dbReference>
<gene>
    <name evidence="5" type="ORF">JOF54_002123</name>
</gene>
<evidence type="ECO:0000256" key="1">
    <source>
        <dbReference type="ARBA" id="ARBA00010613"/>
    </source>
</evidence>
<dbReference type="SUPFAM" id="SSF56317">
    <property type="entry name" value="Carbon-nitrogen hydrolase"/>
    <property type="match status" value="1"/>
</dbReference>
<organism evidence="5 6">
    <name type="scientific">Microlunatus capsulatus</name>
    <dbReference type="NCBI Taxonomy" id="99117"/>
    <lineage>
        <taxon>Bacteria</taxon>
        <taxon>Bacillati</taxon>
        <taxon>Actinomycetota</taxon>
        <taxon>Actinomycetes</taxon>
        <taxon>Propionibacteriales</taxon>
        <taxon>Propionibacteriaceae</taxon>
        <taxon>Microlunatus</taxon>
    </lineage>
</organism>
<evidence type="ECO:0000256" key="2">
    <source>
        <dbReference type="ARBA" id="ARBA00022801"/>
    </source>
</evidence>
<dbReference type="InterPro" id="IPR003010">
    <property type="entry name" value="C-N_Hydrolase"/>
</dbReference>
<feature type="domain" description="CN hydrolase" evidence="4">
    <location>
        <begin position="21"/>
        <end position="264"/>
    </location>
</feature>
<feature type="compositionally biased region" description="Low complexity" evidence="3">
    <location>
        <begin position="1"/>
        <end position="12"/>
    </location>
</feature>
<reference evidence="5 6" key="1">
    <citation type="submission" date="2021-03" db="EMBL/GenBank/DDBJ databases">
        <title>Sequencing the genomes of 1000 actinobacteria strains.</title>
        <authorList>
            <person name="Klenk H.-P."/>
        </authorList>
    </citation>
    <scope>NUCLEOTIDE SEQUENCE [LARGE SCALE GENOMIC DNA]</scope>
    <source>
        <strain evidence="5 6">DSM 12936</strain>
    </source>
</reference>
<dbReference type="PROSITE" id="PS50263">
    <property type="entry name" value="CN_HYDROLASE"/>
    <property type="match status" value="1"/>
</dbReference>
<keyword evidence="6" id="KW-1185">Reference proteome</keyword>
<dbReference type="PANTHER" id="PTHR43674:SF2">
    <property type="entry name" value="BETA-UREIDOPROPIONASE"/>
    <property type="match status" value="1"/>
</dbReference>
<evidence type="ECO:0000313" key="6">
    <source>
        <dbReference type="Proteomes" id="UP000758168"/>
    </source>
</evidence>
<accession>A0ABS4Z864</accession>
<comment type="caution">
    <text evidence="5">The sequence shown here is derived from an EMBL/GenBank/DDBJ whole genome shotgun (WGS) entry which is preliminary data.</text>
</comment>
<proteinExistence type="inferred from homology"/>
<sequence length="287" mass="30139">MTTPHAGPADATPDPPPRPTTTVAACQLRVDIDDPEGTRARVVAAVDDAVARGAQLVVLPELVTSGYVFADLDEARARAEAVDGPTVTLLAGLSARHGVVLVAGFCERGDGERPYNSVAVLDGGRLLAVYRKTHLWGTEKTVFAPGDALAPVVETSVGVVAAMICYDLEFPEMVRDVALRGAQIVVAPSNWPSNAPPAGERAPEVVKAQASAAVNRVFVVVTDRVGAERGVEWIGGSVICDVEGYPVAGPAQGEETTLLAELDLGRALVKDVGPYNHAFTDRRPDLY</sequence>
<feature type="region of interest" description="Disordered" evidence="3">
    <location>
        <begin position="1"/>
        <end position="20"/>
    </location>
</feature>
<dbReference type="InterPro" id="IPR036526">
    <property type="entry name" value="C-N_Hydrolase_sf"/>
</dbReference>